<keyword evidence="8" id="KW-1185">Reference proteome</keyword>
<dbReference type="NCBIfam" id="TIGR03518">
    <property type="entry name" value="ABC_perm_GldF"/>
    <property type="match status" value="1"/>
</dbReference>
<evidence type="ECO:0000313" key="7">
    <source>
        <dbReference type="EMBL" id="GAA4457335.1"/>
    </source>
</evidence>
<comment type="subcellular location">
    <subcellularLocation>
        <location evidence="1">Cell membrane</location>
        <topology evidence="1">Multi-pass membrane protein</topology>
    </subcellularLocation>
</comment>
<dbReference type="InterPro" id="IPR051449">
    <property type="entry name" value="ABC-2_transporter_component"/>
</dbReference>
<feature type="transmembrane region" description="Helical" evidence="6">
    <location>
        <begin position="12"/>
        <end position="35"/>
    </location>
</feature>
<feature type="transmembrane region" description="Helical" evidence="6">
    <location>
        <begin position="220"/>
        <end position="238"/>
    </location>
</feature>
<keyword evidence="3 6" id="KW-0812">Transmembrane</keyword>
<evidence type="ECO:0000256" key="1">
    <source>
        <dbReference type="ARBA" id="ARBA00004651"/>
    </source>
</evidence>
<dbReference type="RefSeq" id="WP_344827402.1">
    <property type="nucleotide sequence ID" value="NZ_BAABEZ010000022.1"/>
</dbReference>
<keyword evidence="2" id="KW-1003">Cell membrane</keyword>
<evidence type="ECO:0000256" key="2">
    <source>
        <dbReference type="ARBA" id="ARBA00022475"/>
    </source>
</evidence>
<gene>
    <name evidence="7" type="primary">gldF</name>
    <name evidence="7" type="ORF">GCM10023092_24040</name>
</gene>
<dbReference type="InterPro" id="IPR019860">
    <property type="entry name" value="Motility-assoc_ABC_perm_GldF"/>
</dbReference>
<keyword evidence="5 6" id="KW-0472">Membrane</keyword>
<organism evidence="7 8">
    <name type="scientific">Rurimicrobium arvi</name>
    <dbReference type="NCBI Taxonomy" id="2049916"/>
    <lineage>
        <taxon>Bacteria</taxon>
        <taxon>Pseudomonadati</taxon>
        <taxon>Bacteroidota</taxon>
        <taxon>Chitinophagia</taxon>
        <taxon>Chitinophagales</taxon>
        <taxon>Chitinophagaceae</taxon>
        <taxon>Rurimicrobium</taxon>
    </lineage>
</organism>
<evidence type="ECO:0000256" key="5">
    <source>
        <dbReference type="ARBA" id="ARBA00023136"/>
    </source>
</evidence>
<dbReference type="Proteomes" id="UP001501410">
    <property type="component" value="Unassembled WGS sequence"/>
</dbReference>
<sequence length="249" mass="27615">MYSIFVKEINSFFSSVVGYVAVIVFLMACGFILWVVPQTSILDYGYATLDKYFELAPWLLMFLIPAVTMRAFPDEFRSGTIEWLSTKPLTSLQIIMGKYLAVLLLVGFALFPTLIYVYTIGNLSVIAHNLDTGGIIGSYVGLGFMAATFASIGLFCSSLTSNQIVGFLVAVFACYLLYTGFDALSKIPAFYAGADYYLAMIGLSFHYNSISRGIIDTRDVVYFLSVIILFISLTQLSLNRRTWDTAKQG</sequence>
<evidence type="ECO:0000313" key="8">
    <source>
        <dbReference type="Proteomes" id="UP001501410"/>
    </source>
</evidence>
<dbReference type="PANTHER" id="PTHR30294:SF29">
    <property type="entry name" value="MULTIDRUG ABC TRANSPORTER PERMEASE YBHS-RELATED"/>
    <property type="match status" value="1"/>
</dbReference>
<dbReference type="EMBL" id="BAABEZ010000022">
    <property type="protein sequence ID" value="GAA4457335.1"/>
    <property type="molecule type" value="Genomic_DNA"/>
</dbReference>
<evidence type="ECO:0000256" key="3">
    <source>
        <dbReference type="ARBA" id="ARBA00022692"/>
    </source>
</evidence>
<feature type="transmembrane region" description="Helical" evidence="6">
    <location>
        <begin position="136"/>
        <end position="157"/>
    </location>
</feature>
<keyword evidence="4 6" id="KW-1133">Transmembrane helix</keyword>
<evidence type="ECO:0000256" key="6">
    <source>
        <dbReference type="SAM" id="Phobius"/>
    </source>
</evidence>
<feature type="transmembrane region" description="Helical" evidence="6">
    <location>
        <begin position="164"/>
        <end position="181"/>
    </location>
</feature>
<feature type="transmembrane region" description="Helical" evidence="6">
    <location>
        <begin position="94"/>
        <end position="116"/>
    </location>
</feature>
<accession>A0ABP8MZH5</accession>
<evidence type="ECO:0000256" key="4">
    <source>
        <dbReference type="ARBA" id="ARBA00022989"/>
    </source>
</evidence>
<reference evidence="8" key="1">
    <citation type="journal article" date="2019" name="Int. J. Syst. Evol. Microbiol.">
        <title>The Global Catalogue of Microorganisms (GCM) 10K type strain sequencing project: providing services to taxonomists for standard genome sequencing and annotation.</title>
        <authorList>
            <consortium name="The Broad Institute Genomics Platform"/>
            <consortium name="The Broad Institute Genome Sequencing Center for Infectious Disease"/>
            <person name="Wu L."/>
            <person name="Ma J."/>
        </authorList>
    </citation>
    <scope>NUCLEOTIDE SEQUENCE [LARGE SCALE GENOMIC DNA]</scope>
    <source>
        <strain evidence="8">JCM 31921</strain>
    </source>
</reference>
<dbReference type="PANTHER" id="PTHR30294">
    <property type="entry name" value="MEMBRANE COMPONENT OF ABC TRANSPORTER YHHJ-RELATED"/>
    <property type="match status" value="1"/>
</dbReference>
<name>A0ABP8MZH5_9BACT</name>
<proteinExistence type="predicted"/>
<feature type="transmembrane region" description="Helical" evidence="6">
    <location>
        <begin position="55"/>
        <end position="73"/>
    </location>
</feature>
<comment type="caution">
    <text evidence="7">The sequence shown here is derived from an EMBL/GenBank/DDBJ whole genome shotgun (WGS) entry which is preliminary data.</text>
</comment>
<feature type="transmembrane region" description="Helical" evidence="6">
    <location>
        <begin position="187"/>
        <end position="208"/>
    </location>
</feature>
<dbReference type="PROSITE" id="PS51257">
    <property type="entry name" value="PROKAR_LIPOPROTEIN"/>
    <property type="match status" value="1"/>
</dbReference>
<protein>
    <submittedName>
        <fullName evidence="7">Gliding motility-associated ABC transporter permease subunit GldF</fullName>
    </submittedName>
</protein>